<name>A0A819YX46_9BILA</name>
<proteinExistence type="predicted"/>
<evidence type="ECO:0000313" key="2">
    <source>
        <dbReference type="Proteomes" id="UP000663874"/>
    </source>
</evidence>
<sequence>MEIYVPEEHIIEMENNQSLINEQEDIELIDKSLNIQLMEFEKSQREVAQIIEMTQPDIVMVELCQSRINILSLNENTLMKEASQLNFEKLRSVIKAVIYIYLIYRNIPSDKIKHNSYTNISGEKIEIDQEARKALNFMETVIRFHTHIFMWCLKPMKSAIVRLFPYLCELESIVPSENLTISRMHVTMTYLHTPILESLIEQLEHVAMEFIQYMVFCNLFNAGSYKKQLRELVFKCLFDEQFGVRSVSSITLSGFYQCGYIQVNEEDFVSRNISVK</sequence>
<dbReference type="AlphaFoldDB" id="A0A819YX46"/>
<dbReference type="Proteomes" id="UP000663874">
    <property type="component" value="Unassembled WGS sequence"/>
</dbReference>
<organism evidence="1 2">
    <name type="scientific">Rotaria sordida</name>
    <dbReference type="NCBI Taxonomy" id="392033"/>
    <lineage>
        <taxon>Eukaryota</taxon>
        <taxon>Metazoa</taxon>
        <taxon>Spiralia</taxon>
        <taxon>Gnathifera</taxon>
        <taxon>Rotifera</taxon>
        <taxon>Eurotatoria</taxon>
        <taxon>Bdelloidea</taxon>
        <taxon>Philodinida</taxon>
        <taxon>Philodinidae</taxon>
        <taxon>Rotaria</taxon>
    </lineage>
</organism>
<protein>
    <submittedName>
        <fullName evidence="1">Uncharacterized protein</fullName>
    </submittedName>
</protein>
<comment type="caution">
    <text evidence="1">The sequence shown here is derived from an EMBL/GenBank/DDBJ whole genome shotgun (WGS) entry which is preliminary data.</text>
</comment>
<reference evidence="1" key="1">
    <citation type="submission" date="2021-02" db="EMBL/GenBank/DDBJ databases">
        <authorList>
            <person name="Nowell W R."/>
        </authorList>
    </citation>
    <scope>NUCLEOTIDE SEQUENCE</scope>
</reference>
<evidence type="ECO:0000313" key="1">
    <source>
        <dbReference type="EMBL" id="CAF4164827.1"/>
    </source>
</evidence>
<gene>
    <name evidence="1" type="ORF">FNK824_LOCUS34377</name>
</gene>
<dbReference type="EMBL" id="CAJOBE010013443">
    <property type="protein sequence ID" value="CAF4164827.1"/>
    <property type="molecule type" value="Genomic_DNA"/>
</dbReference>
<accession>A0A819YX46</accession>